<feature type="compositionally biased region" description="Basic and acidic residues" evidence="1">
    <location>
        <begin position="33"/>
        <end position="42"/>
    </location>
</feature>
<dbReference type="EMBL" id="BDSP01000087">
    <property type="protein sequence ID" value="GAX15154.1"/>
    <property type="molecule type" value="Genomic_DNA"/>
</dbReference>
<evidence type="ECO:0000313" key="3">
    <source>
        <dbReference type="Proteomes" id="UP000198406"/>
    </source>
</evidence>
<reference evidence="2 3" key="1">
    <citation type="journal article" date="2015" name="Plant Cell">
        <title>Oil accumulation by the oleaginous diatom Fistulifera solaris as revealed by the genome and transcriptome.</title>
        <authorList>
            <person name="Tanaka T."/>
            <person name="Maeda Y."/>
            <person name="Veluchamy A."/>
            <person name="Tanaka M."/>
            <person name="Abida H."/>
            <person name="Marechal E."/>
            <person name="Bowler C."/>
            <person name="Muto M."/>
            <person name="Sunaga Y."/>
            <person name="Tanaka M."/>
            <person name="Yoshino T."/>
            <person name="Taniguchi T."/>
            <person name="Fukuda Y."/>
            <person name="Nemoto M."/>
            <person name="Matsumoto M."/>
            <person name="Wong P.S."/>
            <person name="Aburatani S."/>
            <person name="Fujibuchi W."/>
        </authorList>
    </citation>
    <scope>NUCLEOTIDE SEQUENCE [LARGE SCALE GENOMIC DNA]</scope>
    <source>
        <strain evidence="2 3">JPCC DA0580</strain>
    </source>
</reference>
<organism evidence="2 3">
    <name type="scientific">Fistulifera solaris</name>
    <name type="common">Oleaginous diatom</name>
    <dbReference type="NCBI Taxonomy" id="1519565"/>
    <lineage>
        <taxon>Eukaryota</taxon>
        <taxon>Sar</taxon>
        <taxon>Stramenopiles</taxon>
        <taxon>Ochrophyta</taxon>
        <taxon>Bacillariophyta</taxon>
        <taxon>Bacillariophyceae</taxon>
        <taxon>Bacillariophycidae</taxon>
        <taxon>Naviculales</taxon>
        <taxon>Naviculaceae</taxon>
        <taxon>Fistulifera</taxon>
    </lineage>
</organism>
<protein>
    <submittedName>
        <fullName evidence="2">Uncharacterized protein</fullName>
    </submittedName>
</protein>
<feature type="region of interest" description="Disordered" evidence="1">
    <location>
        <begin position="1"/>
        <end position="83"/>
    </location>
</feature>
<feature type="compositionally biased region" description="Basic residues" evidence="1">
    <location>
        <begin position="22"/>
        <end position="32"/>
    </location>
</feature>
<feature type="compositionally biased region" description="Basic and acidic residues" evidence="1">
    <location>
        <begin position="59"/>
        <end position="76"/>
    </location>
</feature>
<proteinExistence type="predicted"/>
<dbReference type="Proteomes" id="UP000198406">
    <property type="component" value="Unassembled WGS sequence"/>
</dbReference>
<feature type="region of interest" description="Disordered" evidence="1">
    <location>
        <begin position="233"/>
        <end position="256"/>
    </location>
</feature>
<sequence length="256" mass="29227">MLGHVQQRRVFRGRGGPNDRRLPKHNARRRRRPPEPNRVVKDDVEEDDGSSVEEDEVDESKVVEEEEQLVNHHSTESLEPTEEPLSHFQNEVNHFQQRVKNVKYSIQTSTLALNTTSTYQNNVLRAILNCAMEWKSILKYHAIGKETAETSLSICKACALSLFELIQLGLQCGPLAGSKPGYFKRCGSETATMVHDFLQELAPEKDSLIDLCCSEKQADAVERWKKDAQKAIVRKDEPSKHVQKRMHEAAKRRAEN</sequence>
<evidence type="ECO:0000256" key="1">
    <source>
        <dbReference type="SAM" id="MobiDB-lite"/>
    </source>
</evidence>
<dbReference type="InParanoid" id="A0A1Z5JMD9"/>
<keyword evidence="3" id="KW-1185">Reference proteome</keyword>
<dbReference type="OrthoDB" id="47424at2759"/>
<dbReference type="AlphaFoldDB" id="A0A1Z5JMD9"/>
<feature type="compositionally biased region" description="Basic residues" evidence="1">
    <location>
        <begin position="1"/>
        <end position="12"/>
    </location>
</feature>
<name>A0A1Z5JMD9_FISSO</name>
<accession>A0A1Z5JMD9</accession>
<comment type="caution">
    <text evidence="2">The sequence shown here is derived from an EMBL/GenBank/DDBJ whole genome shotgun (WGS) entry which is preliminary data.</text>
</comment>
<evidence type="ECO:0000313" key="2">
    <source>
        <dbReference type="EMBL" id="GAX15154.1"/>
    </source>
</evidence>
<gene>
    <name evidence="2" type="ORF">FisN_12Lu264</name>
</gene>
<feature type="compositionally biased region" description="Acidic residues" evidence="1">
    <location>
        <begin position="43"/>
        <end position="58"/>
    </location>
</feature>